<evidence type="ECO:0000313" key="3">
    <source>
        <dbReference type="EMBL" id="KRG14105.1"/>
    </source>
</evidence>
<reference evidence="3 4" key="1">
    <citation type="submission" date="2015-06" db="EMBL/GenBank/DDBJ databases">
        <title>Genome sequencing project of Bacillus galactosidilyticus PL133.</title>
        <authorList>
            <person name="Gaiero J."/>
            <person name="Nicol R."/>
            <person name="Habash M."/>
        </authorList>
    </citation>
    <scope>NUCLEOTIDE SEQUENCE [LARGE SCALE GENOMIC DNA]</scope>
    <source>
        <strain evidence="3 4">PL133</strain>
    </source>
</reference>
<dbReference type="AlphaFoldDB" id="A0A0Q9Y2C6"/>
<feature type="compositionally biased region" description="Polar residues" evidence="1">
    <location>
        <begin position="1"/>
        <end position="10"/>
    </location>
</feature>
<dbReference type="Proteomes" id="UP000053881">
    <property type="component" value="Unassembled WGS sequence"/>
</dbReference>
<evidence type="ECO:0000259" key="2">
    <source>
        <dbReference type="Pfam" id="PF01979"/>
    </source>
</evidence>
<name>A0A0Q9Y2C6_9BACI</name>
<comment type="caution">
    <text evidence="3">The sequence shown here is derived from an EMBL/GenBank/DDBJ whole genome shotgun (WGS) entry which is preliminary data.</text>
</comment>
<evidence type="ECO:0000313" key="4">
    <source>
        <dbReference type="Proteomes" id="UP000053881"/>
    </source>
</evidence>
<gene>
    <name evidence="3" type="ORF">ACA29_07375</name>
</gene>
<protein>
    <recommendedName>
        <fullName evidence="2">Amidohydrolase-related domain-containing protein</fullName>
    </recommendedName>
</protein>
<dbReference type="EMBL" id="LGPB01000068">
    <property type="protein sequence ID" value="KRG14105.1"/>
    <property type="molecule type" value="Genomic_DNA"/>
</dbReference>
<evidence type="ECO:0000256" key="1">
    <source>
        <dbReference type="SAM" id="MobiDB-lite"/>
    </source>
</evidence>
<organism evidence="3 4">
    <name type="scientific">Lederbergia galactosidilytica</name>
    <dbReference type="NCBI Taxonomy" id="217031"/>
    <lineage>
        <taxon>Bacteria</taxon>
        <taxon>Bacillati</taxon>
        <taxon>Bacillota</taxon>
        <taxon>Bacilli</taxon>
        <taxon>Bacillales</taxon>
        <taxon>Bacillaceae</taxon>
        <taxon>Lederbergia</taxon>
    </lineage>
</organism>
<dbReference type="GO" id="GO:0016787">
    <property type="term" value="F:hydrolase activity"/>
    <property type="evidence" value="ECO:0007669"/>
    <property type="project" value="InterPro"/>
</dbReference>
<proteinExistence type="predicted"/>
<feature type="domain" description="Amidohydrolase-related" evidence="2">
    <location>
        <begin position="30"/>
        <end position="144"/>
    </location>
</feature>
<sequence length="150" mass="16218">MAKQKGTQIVATPMGGTHLTPNSSPENIVHLVEQKIPVSIATDAYLPPYPGVDWLPFNDQSLQGPDVLMKIAQPAMQALHENGVNENEVLALITANPAKLLGKEAKFGKLEVGMDANLLVTEGIPGLEITDKEAIKKVYFQGKHVVDRRG</sequence>
<dbReference type="PATRIC" id="fig|217031.4.peg.2442"/>
<accession>A0A0Q9Y2C6</accession>
<dbReference type="Gene3D" id="3.20.20.140">
    <property type="entry name" value="Metal-dependent hydrolases"/>
    <property type="match status" value="1"/>
</dbReference>
<dbReference type="InterPro" id="IPR006680">
    <property type="entry name" value="Amidohydro-rel"/>
</dbReference>
<dbReference type="InterPro" id="IPR032466">
    <property type="entry name" value="Metal_Hydrolase"/>
</dbReference>
<dbReference type="Pfam" id="PF01979">
    <property type="entry name" value="Amidohydro_1"/>
    <property type="match status" value="1"/>
</dbReference>
<feature type="region of interest" description="Disordered" evidence="1">
    <location>
        <begin position="1"/>
        <end position="23"/>
    </location>
</feature>
<dbReference type="SUPFAM" id="SSF51556">
    <property type="entry name" value="Metallo-dependent hydrolases"/>
    <property type="match status" value="1"/>
</dbReference>